<evidence type="ECO:0000259" key="8">
    <source>
        <dbReference type="PROSITE" id="PS50928"/>
    </source>
</evidence>
<name>A0A3P3D1R3_9RHOB</name>
<evidence type="ECO:0000256" key="4">
    <source>
        <dbReference type="ARBA" id="ARBA00022692"/>
    </source>
</evidence>
<keyword evidence="3" id="KW-1003">Cell membrane</keyword>
<dbReference type="Gene3D" id="1.10.3720.10">
    <property type="entry name" value="MetI-like"/>
    <property type="match status" value="1"/>
</dbReference>
<dbReference type="GO" id="GO:0055085">
    <property type="term" value="P:transmembrane transport"/>
    <property type="evidence" value="ECO:0007669"/>
    <property type="project" value="InterPro"/>
</dbReference>
<dbReference type="SUPFAM" id="SSF161098">
    <property type="entry name" value="MetI-like"/>
    <property type="match status" value="1"/>
</dbReference>
<feature type="transmembrane region" description="Helical" evidence="7">
    <location>
        <begin position="237"/>
        <end position="263"/>
    </location>
</feature>
<reference evidence="9 10" key="1">
    <citation type="submission" date="2018-11" db="EMBL/GenBank/DDBJ databases">
        <title>Gemmobacter sp. nov., YIM 102744-1 draft genome.</title>
        <authorList>
            <person name="Li G."/>
            <person name="Jiang Y."/>
        </authorList>
    </citation>
    <scope>NUCLEOTIDE SEQUENCE [LARGE SCALE GENOMIC DNA]</scope>
    <source>
        <strain evidence="9 10">YIM 102744-1</strain>
    </source>
</reference>
<dbReference type="InterPro" id="IPR035906">
    <property type="entry name" value="MetI-like_sf"/>
</dbReference>
<comment type="caution">
    <text evidence="9">The sequence shown here is derived from an EMBL/GenBank/DDBJ whole genome shotgun (WGS) entry which is preliminary data.</text>
</comment>
<dbReference type="Pfam" id="PF00528">
    <property type="entry name" value="BPD_transp_1"/>
    <property type="match status" value="1"/>
</dbReference>
<comment type="subcellular location">
    <subcellularLocation>
        <location evidence="1 7">Cell membrane</location>
        <topology evidence="1 7">Multi-pass membrane protein</topology>
    </subcellularLocation>
</comment>
<accession>A0A3P3D1R3</accession>
<dbReference type="PROSITE" id="PS50928">
    <property type="entry name" value="ABC_TM1"/>
    <property type="match status" value="1"/>
</dbReference>
<evidence type="ECO:0000313" key="9">
    <source>
        <dbReference type="EMBL" id="RRH68369.1"/>
    </source>
</evidence>
<keyword evidence="10" id="KW-1185">Reference proteome</keyword>
<dbReference type="Pfam" id="PF12911">
    <property type="entry name" value="OppC_N"/>
    <property type="match status" value="1"/>
</dbReference>
<dbReference type="AlphaFoldDB" id="A0A3P3D1R3"/>
<dbReference type="CDD" id="cd06261">
    <property type="entry name" value="TM_PBP2"/>
    <property type="match status" value="1"/>
</dbReference>
<evidence type="ECO:0000256" key="7">
    <source>
        <dbReference type="RuleBase" id="RU363032"/>
    </source>
</evidence>
<sequence>MRILKQLLRHKSGLIGSVITLLIVLPIALAPLIYSYDDVINMNLAQVLRPPSLEHPLGTDELGRDLMGRLLWGGRVSLVLSSVSVAIGLVAGVTIGVCAGYFDGPLSWLTMRCVDAMMTFPRMLVALFVITVMGQGEVSLAIAVGISTIPIFARLSRGSTLALRGIAYVEAAGAIGASHSRILLRHILPNILSPLLVQATLAFASAVILAAGLSFLGMGPAPPTPEWGAMTAEARSYLVTAPHIVLAPAVAVLLLVLGFNLLGDALRDIMDPRLTQERH</sequence>
<keyword evidence="6 7" id="KW-0472">Membrane</keyword>
<dbReference type="EMBL" id="RRAZ01000056">
    <property type="protein sequence ID" value="RRH68369.1"/>
    <property type="molecule type" value="Genomic_DNA"/>
</dbReference>
<evidence type="ECO:0000256" key="5">
    <source>
        <dbReference type="ARBA" id="ARBA00022989"/>
    </source>
</evidence>
<feature type="transmembrane region" description="Helical" evidence="7">
    <location>
        <begin position="165"/>
        <end position="184"/>
    </location>
</feature>
<dbReference type="InterPro" id="IPR050366">
    <property type="entry name" value="BP-dependent_transpt_permease"/>
</dbReference>
<dbReference type="PANTHER" id="PTHR43386">
    <property type="entry name" value="OLIGOPEPTIDE TRANSPORT SYSTEM PERMEASE PROTEIN APPC"/>
    <property type="match status" value="1"/>
</dbReference>
<comment type="similarity">
    <text evidence="7">Belongs to the binding-protein-dependent transport system permease family.</text>
</comment>
<gene>
    <name evidence="9" type="ORF">EG244_19320</name>
</gene>
<dbReference type="OrthoDB" id="9766870at2"/>
<dbReference type="Proteomes" id="UP000282125">
    <property type="component" value="Unassembled WGS sequence"/>
</dbReference>
<organism evidence="9 10">
    <name type="scientific">Falsigemmobacter faecalis</name>
    <dbReference type="NCBI Taxonomy" id="2488730"/>
    <lineage>
        <taxon>Bacteria</taxon>
        <taxon>Pseudomonadati</taxon>
        <taxon>Pseudomonadota</taxon>
        <taxon>Alphaproteobacteria</taxon>
        <taxon>Rhodobacterales</taxon>
        <taxon>Paracoccaceae</taxon>
        <taxon>Falsigemmobacter</taxon>
    </lineage>
</organism>
<dbReference type="GO" id="GO:0005886">
    <property type="term" value="C:plasma membrane"/>
    <property type="evidence" value="ECO:0007669"/>
    <property type="project" value="UniProtKB-SubCell"/>
</dbReference>
<keyword evidence="4 7" id="KW-0812">Transmembrane</keyword>
<feature type="transmembrane region" description="Helical" evidence="7">
    <location>
        <begin position="123"/>
        <end position="153"/>
    </location>
</feature>
<evidence type="ECO:0000256" key="6">
    <source>
        <dbReference type="ARBA" id="ARBA00023136"/>
    </source>
</evidence>
<evidence type="ECO:0000256" key="2">
    <source>
        <dbReference type="ARBA" id="ARBA00022448"/>
    </source>
</evidence>
<evidence type="ECO:0000313" key="10">
    <source>
        <dbReference type="Proteomes" id="UP000282125"/>
    </source>
</evidence>
<proteinExistence type="inferred from homology"/>
<feature type="transmembrane region" description="Helical" evidence="7">
    <location>
        <begin position="12"/>
        <end position="34"/>
    </location>
</feature>
<feature type="transmembrane region" description="Helical" evidence="7">
    <location>
        <begin position="196"/>
        <end position="217"/>
    </location>
</feature>
<dbReference type="InterPro" id="IPR025966">
    <property type="entry name" value="OppC_N"/>
</dbReference>
<dbReference type="PANTHER" id="PTHR43386:SF25">
    <property type="entry name" value="PEPTIDE ABC TRANSPORTER PERMEASE PROTEIN"/>
    <property type="match status" value="1"/>
</dbReference>
<feature type="transmembrane region" description="Helical" evidence="7">
    <location>
        <begin position="76"/>
        <end position="102"/>
    </location>
</feature>
<evidence type="ECO:0000256" key="1">
    <source>
        <dbReference type="ARBA" id="ARBA00004651"/>
    </source>
</evidence>
<evidence type="ECO:0000256" key="3">
    <source>
        <dbReference type="ARBA" id="ARBA00022475"/>
    </source>
</evidence>
<dbReference type="RefSeq" id="WP_124966796.1">
    <property type="nucleotide sequence ID" value="NZ_RRAZ01000056.1"/>
</dbReference>
<protein>
    <submittedName>
        <fullName evidence="9">ABC transporter permease</fullName>
    </submittedName>
</protein>
<keyword evidence="2 7" id="KW-0813">Transport</keyword>
<dbReference type="InterPro" id="IPR000515">
    <property type="entry name" value="MetI-like"/>
</dbReference>
<feature type="domain" description="ABC transmembrane type-1" evidence="8">
    <location>
        <begin position="74"/>
        <end position="263"/>
    </location>
</feature>
<keyword evidence="5 7" id="KW-1133">Transmembrane helix</keyword>